<dbReference type="OrthoDB" id="10569865at2759"/>
<protein>
    <submittedName>
        <fullName evidence="1">Uncharacterized protein</fullName>
    </submittedName>
</protein>
<dbReference type="PANTHER" id="PTHR33395">
    <property type="entry name" value="TRANSCRIPTASE, PUTATIVE-RELATED-RELATED"/>
    <property type="match status" value="1"/>
</dbReference>
<evidence type="ECO:0000313" key="2">
    <source>
        <dbReference type="Proteomes" id="UP000796761"/>
    </source>
</evidence>
<dbReference type="PANTHER" id="PTHR33395:SF22">
    <property type="entry name" value="REVERSE TRANSCRIPTASE DOMAIN-CONTAINING PROTEIN"/>
    <property type="match status" value="1"/>
</dbReference>
<dbReference type="Proteomes" id="UP000796761">
    <property type="component" value="Unassembled WGS sequence"/>
</dbReference>
<comment type="caution">
    <text evidence="1">The sequence shown here is derived from an EMBL/GenBank/DDBJ whole genome shotgun (WGS) entry which is preliminary data.</text>
</comment>
<dbReference type="AlphaFoldDB" id="A0A8K1LK28"/>
<evidence type="ECO:0000313" key="1">
    <source>
        <dbReference type="EMBL" id="TRZ16488.1"/>
    </source>
</evidence>
<dbReference type="GO" id="GO:0007508">
    <property type="term" value="P:larval heart development"/>
    <property type="evidence" value="ECO:0007669"/>
    <property type="project" value="TreeGrafter"/>
</dbReference>
<proteinExistence type="predicted"/>
<gene>
    <name evidence="1" type="ORF">HGM15179_010617</name>
</gene>
<organism evidence="1 2">
    <name type="scientific">Zosterops borbonicus</name>
    <dbReference type="NCBI Taxonomy" id="364589"/>
    <lineage>
        <taxon>Eukaryota</taxon>
        <taxon>Metazoa</taxon>
        <taxon>Chordata</taxon>
        <taxon>Craniata</taxon>
        <taxon>Vertebrata</taxon>
        <taxon>Euteleostomi</taxon>
        <taxon>Archelosauria</taxon>
        <taxon>Archosauria</taxon>
        <taxon>Dinosauria</taxon>
        <taxon>Saurischia</taxon>
        <taxon>Theropoda</taxon>
        <taxon>Coelurosauria</taxon>
        <taxon>Aves</taxon>
        <taxon>Neognathae</taxon>
        <taxon>Neoaves</taxon>
        <taxon>Telluraves</taxon>
        <taxon>Australaves</taxon>
        <taxon>Passeriformes</taxon>
        <taxon>Sylvioidea</taxon>
        <taxon>Zosteropidae</taxon>
        <taxon>Zosterops</taxon>
    </lineage>
</organism>
<sequence>MEQQFECPKPELPNNNFGVTSKEASPSQAVILIRDFNHLDVYWVRNTTGWTQSRRLLDFLIQVLDKSTREVLLDLVLTNANELIKEEASPSQAVILIRDFNHLDVYWVRNTTGWTQSRRLLDFLIQVLDKSTREVLLDLVLTNANELIKEVRNGESLDCSNFVILRNKDLNFGKTKFQLFKDLLDERSPGKLFQQTEELSETLNIHIS</sequence>
<dbReference type="GO" id="GO:0031012">
    <property type="term" value="C:extracellular matrix"/>
    <property type="evidence" value="ECO:0007669"/>
    <property type="project" value="TreeGrafter"/>
</dbReference>
<accession>A0A8K1LK28</accession>
<reference evidence="1" key="1">
    <citation type="submission" date="2019-04" db="EMBL/GenBank/DDBJ databases">
        <title>Genome assembly of Zosterops borbonicus 15179.</title>
        <authorList>
            <person name="Leroy T."/>
            <person name="Anselmetti Y."/>
            <person name="Tilak M.-K."/>
            <person name="Nabholz B."/>
        </authorList>
    </citation>
    <scope>NUCLEOTIDE SEQUENCE</scope>
    <source>
        <strain evidence="1">HGM_15179</strain>
        <tissue evidence="1">Muscle</tissue>
    </source>
</reference>
<dbReference type="GO" id="GO:0061343">
    <property type="term" value="P:cell adhesion involved in heart morphogenesis"/>
    <property type="evidence" value="ECO:0007669"/>
    <property type="project" value="TreeGrafter"/>
</dbReference>
<keyword evidence="2" id="KW-1185">Reference proteome</keyword>
<dbReference type="EMBL" id="SWJQ01000310">
    <property type="protein sequence ID" value="TRZ16488.1"/>
    <property type="molecule type" value="Genomic_DNA"/>
</dbReference>
<name>A0A8K1LK28_9PASS</name>